<dbReference type="GO" id="GO:0006310">
    <property type="term" value="P:DNA recombination"/>
    <property type="evidence" value="ECO:0007669"/>
    <property type="project" value="InterPro"/>
</dbReference>
<dbReference type="InterPro" id="IPR036614">
    <property type="entry name" value="RusA-like_sf"/>
</dbReference>
<organism evidence="1">
    <name type="scientific">marine sediment metagenome</name>
    <dbReference type="NCBI Taxonomy" id="412755"/>
    <lineage>
        <taxon>unclassified sequences</taxon>
        <taxon>metagenomes</taxon>
        <taxon>ecological metagenomes</taxon>
    </lineage>
</organism>
<dbReference type="InterPro" id="IPR008822">
    <property type="entry name" value="Endonuclease_RusA-like"/>
</dbReference>
<dbReference type="GO" id="GO:0000287">
    <property type="term" value="F:magnesium ion binding"/>
    <property type="evidence" value="ECO:0007669"/>
    <property type="project" value="InterPro"/>
</dbReference>
<dbReference type="GO" id="GO:0006281">
    <property type="term" value="P:DNA repair"/>
    <property type="evidence" value="ECO:0007669"/>
    <property type="project" value="InterPro"/>
</dbReference>
<name>X0TR33_9ZZZZ</name>
<dbReference type="Gene3D" id="3.30.1330.70">
    <property type="entry name" value="Holliday junction resolvase RusA"/>
    <property type="match status" value="1"/>
</dbReference>
<protein>
    <submittedName>
        <fullName evidence="1">Uncharacterized protein</fullName>
    </submittedName>
</protein>
<dbReference type="EMBL" id="BARS01012741">
    <property type="protein sequence ID" value="GAF89681.1"/>
    <property type="molecule type" value="Genomic_DNA"/>
</dbReference>
<comment type="caution">
    <text evidence="1">The sequence shown here is derived from an EMBL/GenBank/DDBJ whole genome shotgun (WGS) entry which is preliminary data.</text>
</comment>
<evidence type="ECO:0000313" key="1">
    <source>
        <dbReference type="EMBL" id="GAF89681.1"/>
    </source>
</evidence>
<dbReference type="Pfam" id="PF05866">
    <property type="entry name" value="RusA"/>
    <property type="match status" value="1"/>
</dbReference>
<sequence length="107" mass="12635">MTQRDKWAKRPVVLKYHAFKDECRLKMVDVTLDGARVIFHVPMPRSWSKKKKVEMNTRPHRSRPDLDNYFKALGDALYSEDSHIADVCMSKRWSYEGGIEIEYKIST</sequence>
<dbReference type="AlphaFoldDB" id="X0TR33"/>
<reference evidence="1" key="1">
    <citation type="journal article" date="2014" name="Front. Microbiol.">
        <title>High frequency of phylogenetically diverse reductive dehalogenase-homologous genes in deep subseafloor sedimentary metagenomes.</title>
        <authorList>
            <person name="Kawai M."/>
            <person name="Futagami T."/>
            <person name="Toyoda A."/>
            <person name="Takaki Y."/>
            <person name="Nishi S."/>
            <person name="Hori S."/>
            <person name="Arai W."/>
            <person name="Tsubouchi T."/>
            <person name="Morono Y."/>
            <person name="Uchiyama I."/>
            <person name="Ito T."/>
            <person name="Fujiyama A."/>
            <person name="Inagaki F."/>
            <person name="Takami H."/>
        </authorList>
    </citation>
    <scope>NUCLEOTIDE SEQUENCE</scope>
    <source>
        <strain evidence="1">Expedition CK06-06</strain>
    </source>
</reference>
<gene>
    <name evidence="1" type="ORF">S01H1_22536</name>
</gene>
<dbReference type="SUPFAM" id="SSF103084">
    <property type="entry name" value="Holliday junction resolvase RusA"/>
    <property type="match status" value="1"/>
</dbReference>
<accession>X0TR33</accession>
<proteinExistence type="predicted"/>